<dbReference type="Proteomes" id="UP000041254">
    <property type="component" value="Unassembled WGS sequence"/>
</dbReference>
<evidence type="ECO:0000313" key="8">
    <source>
        <dbReference type="EMBL" id="CEM05239.1"/>
    </source>
</evidence>
<dbReference type="AlphaFoldDB" id="A0A0G4F137"/>
<keyword evidence="5 6" id="KW-0472">Membrane</keyword>
<dbReference type="GO" id="GO:0022857">
    <property type="term" value="F:transmembrane transporter activity"/>
    <property type="evidence" value="ECO:0007669"/>
    <property type="project" value="InterPro"/>
</dbReference>
<dbReference type="InterPro" id="IPR011701">
    <property type="entry name" value="MFS"/>
</dbReference>
<feature type="transmembrane region" description="Helical" evidence="6">
    <location>
        <begin position="252"/>
        <end position="271"/>
    </location>
</feature>
<comment type="subcellular location">
    <subcellularLocation>
        <location evidence="1">Membrane</location>
        <topology evidence="1">Multi-pass membrane protein</topology>
    </subcellularLocation>
</comment>
<dbReference type="STRING" id="1169540.A0A0G4F137"/>
<dbReference type="CDD" id="cd17325">
    <property type="entry name" value="MFS_MdtG_SLC18_like"/>
    <property type="match status" value="1"/>
</dbReference>
<dbReference type="VEuPathDB" id="CryptoDB:Vbra_14190"/>
<feature type="transmembrane region" description="Helical" evidence="6">
    <location>
        <begin position="348"/>
        <end position="370"/>
    </location>
</feature>
<organism evidence="8 9">
    <name type="scientific">Vitrella brassicaformis (strain CCMP3155)</name>
    <dbReference type="NCBI Taxonomy" id="1169540"/>
    <lineage>
        <taxon>Eukaryota</taxon>
        <taxon>Sar</taxon>
        <taxon>Alveolata</taxon>
        <taxon>Colpodellida</taxon>
        <taxon>Vitrellaceae</taxon>
        <taxon>Vitrella</taxon>
    </lineage>
</organism>
<dbReference type="OrthoDB" id="5086884at2759"/>
<dbReference type="PANTHER" id="PTHR23506:SF23">
    <property type="entry name" value="GH10249P"/>
    <property type="match status" value="1"/>
</dbReference>
<evidence type="ECO:0000256" key="3">
    <source>
        <dbReference type="ARBA" id="ARBA00022692"/>
    </source>
</evidence>
<keyword evidence="4 6" id="KW-1133">Transmembrane helix</keyword>
<feature type="transmembrane region" description="Helical" evidence="6">
    <location>
        <begin position="382"/>
        <end position="401"/>
    </location>
</feature>
<evidence type="ECO:0000256" key="2">
    <source>
        <dbReference type="ARBA" id="ARBA00022448"/>
    </source>
</evidence>
<feature type="transmembrane region" description="Helical" evidence="6">
    <location>
        <begin position="103"/>
        <end position="126"/>
    </location>
</feature>
<gene>
    <name evidence="8" type="ORF">Vbra_14190</name>
</gene>
<accession>A0A0G4F137</accession>
<feature type="transmembrane region" description="Helical" evidence="6">
    <location>
        <begin position="166"/>
        <end position="190"/>
    </location>
</feature>
<dbReference type="InterPro" id="IPR036259">
    <property type="entry name" value="MFS_trans_sf"/>
</dbReference>
<dbReference type="EMBL" id="CDMY01000356">
    <property type="protein sequence ID" value="CEM05239.1"/>
    <property type="molecule type" value="Genomic_DNA"/>
</dbReference>
<feature type="transmembrane region" description="Helical" evidence="6">
    <location>
        <begin position="138"/>
        <end position="160"/>
    </location>
</feature>
<evidence type="ECO:0000259" key="7">
    <source>
        <dbReference type="PROSITE" id="PS50850"/>
    </source>
</evidence>
<dbReference type="SUPFAM" id="SSF103473">
    <property type="entry name" value="MFS general substrate transporter"/>
    <property type="match status" value="1"/>
</dbReference>
<sequence>MERPQAGPERKLLCLSTIGNAWLQIFTSTMLDTIIVPALPYVLNLSPLRESAVFSARPVSSIIVTPVASWMTEAMGWRPLIIFPGVLLTLGSIVYFYRADFTVYVAARLVQGCASAFIWTAALGGVARTHPPEIQATATGLVMTADVGIAIGPLIGGVLFDWGGTTMLFSFMIVFCAAATVVTAMLFAFFPNDLPVPEHPSESETLNHSTKGYRVFLNYHYVVAVVAVCCIYAFATALPALLPLYWHRKFGLSATLTGLLFSPNAFIKVVVSPVATLLSDFGLATLTGQYSIGLLFASVCLAFIVTPPDWRLQAFLLTLFGIGFGTVDTCATAFAGSKFLADRRRTDYGMSYGLVEQGFNVGVLLGPLIVGGLTEWTNYHTGFMTLGAVGALVAVMAVVSWKTYRPPYPSPRHVSAGEQMLRREQDQLAAALLRGEERGQQGRVVASQLERLCRGLFPSKRKGRPDRPLVKAGAVKKARGGWMCSGASSAQTVASSVDVESQATPGEVQEVPLVGFSPSLSTSHHQMPDELISHVCTFLVGRGARDLRRLKVACVHWGRKAGEMEALKFDDRIPSLKRRKPAFITRLRR</sequence>
<keyword evidence="3 6" id="KW-0812">Transmembrane</keyword>
<keyword evidence="2" id="KW-0813">Transport</keyword>
<feature type="transmembrane region" description="Helical" evidence="6">
    <location>
        <begin position="283"/>
        <end position="306"/>
    </location>
</feature>
<dbReference type="PhylomeDB" id="A0A0G4F137"/>
<dbReference type="GO" id="GO:0016020">
    <property type="term" value="C:membrane"/>
    <property type="evidence" value="ECO:0007669"/>
    <property type="project" value="UniProtKB-SubCell"/>
</dbReference>
<dbReference type="InterPro" id="IPR020846">
    <property type="entry name" value="MFS_dom"/>
</dbReference>
<evidence type="ECO:0000256" key="6">
    <source>
        <dbReference type="SAM" id="Phobius"/>
    </source>
</evidence>
<evidence type="ECO:0000256" key="4">
    <source>
        <dbReference type="ARBA" id="ARBA00022989"/>
    </source>
</evidence>
<reference evidence="8 9" key="1">
    <citation type="submission" date="2014-11" db="EMBL/GenBank/DDBJ databases">
        <authorList>
            <person name="Zhu J."/>
            <person name="Qi W."/>
            <person name="Song R."/>
        </authorList>
    </citation>
    <scope>NUCLEOTIDE SEQUENCE [LARGE SCALE GENOMIC DNA]</scope>
</reference>
<name>A0A0G4F137_VITBC</name>
<dbReference type="PANTHER" id="PTHR23506">
    <property type="entry name" value="GH10249P"/>
    <property type="match status" value="1"/>
</dbReference>
<evidence type="ECO:0000313" key="9">
    <source>
        <dbReference type="Proteomes" id="UP000041254"/>
    </source>
</evidence>
<proteinExistence type="predicted"/>
<dbReference type="OMA" id="GPFWPAV"/>
<dbReference type="InParanoid" id="A0A0G4F137"/>
<keyword evidence="9" id="KW-1185">Reference proteome</keyword>
<dbReference type="Pfam" id="PF07690">
    <property type="entry name" value="MFS_1"/>
    <property type="match status" value="1"/>
</dbReference>
<evidence type="ECO:0000256" key="1">
    <source>
        <dbReference type="ARBA" id="ARBA00004141"/>
    </source>
</evidence>
<dbReference type="Gene3D" id="1.20.1250.20">
    <property type="entry name" value="MFS general substrate transporter like domains"/>
    <property type="match status" value="1"/>
</dbReference>
<protein>
    <recommendedName>
        <fullName evidence="7">Major facilitator superfamily (MFS) profile domain-containing protein</fullName>
    </recommendedName>
</protein>
<evidence type="ECO:0000256" key="5">
    <source>
        <dbReference type="ARBA" id="ARBA00023136"/>
    </source>
</evidence>
<feature type="transmembrane region" description="Helical" evidence="6">
    <location>
        <begin position="312"/>
        <end position="336"/>
    </location>
</feature>
<feature type="transmembrane region" description="Helical" evidence="6">
    <location>
        <begin position="80"/>
        <end position="97"/>
    </location>
</feature>
<dbReference type="InterPro" id="IPR050930">
    <property type="entry name" value="MFS_Vesicular_Transporter"/>
</dbReference>
<feature type="transmembrane region" description="Helical" evidence="6">
    <location>
        <begin position="221"/>
        <end position="246"/>
    </location>
</feature>
<feature type="domain" description="Major facilitator superfamily (MFS) profile" evidence="7">
    <location>
        <begin position="13"/>
        <end position="405"/>
    </location>
</feature>
<dbReference type="PROSITE" id="PS50850">
    <property type="entry name" value="MFS"/>
    <property type="match status" value="1"/>
</dbReference>